<reference evidence="2 3" key="1">
    <citation type="submission" date="2015-01" db="EMBL/GenBank/DDBJ databases">
        <title>Draft genome sequences of the supercritical CO2 tolerant bacteria Bacillus subterraneus MITOT1 and Bacillus cereus MIT0214.</title>
        <authorList>
            <person name="Peet K.C."/>
            <person name="Thompson J.R."/>
        </authorList>
    </citation>
    <scope>NUCLEOTIDE SEQUENCE [LARGE SCALE GENOMIC DNA]</scope>
    <source>
        <strain evidence="2 3">MITOT1</strain>
    </source>
</reference>
<sequence length="73" mass="8562">MSKSKFNTIYIAVGLIPFLMLVFPFFEIANRATPIIFGLPFSFFWVILWIVITFVTLVILYRLDPDQDEEEDV</sequence>
<keyword evidence="1" id="KW-1133">Transmembrane helix</keyword>
<evidence type="ECO:0000313" key="2">
    <source>
        <dbReference type="EMBL" id="KIY23582.1"/>
    </source>
</evidence>
<evidence type="ECO:0000313" key="3">
    <source>
        <dbReference type="Proteomes" id="UP000032512"/>
    </source>
</evidence>
<comment type="caution">
    <text evidence="2">The sequence shown here is derived from an EMBL/GenBank/DDBJ whole genome shotgun (WGS) entry which is preliminary data.</text>
</comment>
<dbReference type="AlphaFoldDB" id="A0A0D6ZDF8"/>
<dbReference type="Proteomes" id="UP000032512">
    <property type="component" value="Unassembled WGS sequence"/>
</dbReference>
<accession>A0A0D6ZDF8</accession>
<evidence type="ECO:0000256" key="1">
    <source>
        <dbReference type="SAM" id="Phobius"/>
    </source>
</evidence>
<keyword evidence="1" id="KW-0472">Membrane</keyword>
<feature type="transmembrane region" description="Helical" evidence="1">
    <location>
        <begin position="35"/>
        <end position="61"/>
    </location>
</feature>
<dbReference type="Pfam" id="PF11755">
    <property type="entry name" value="DUF3311"/>
    <property type="match status" value="1"/>
</dbReference>
<protein>
    <recommendedName>
        <fullName evidence="4">DUF3311 domain-containing protein</fullName>
    </recommendedName>
</protein>
<dbReference type="PATRIC" id="fig|285983.3.peg.1836"/>
<organism evidence="2 3">
    <name type="scientific">Mesobacillus subterraneus</name>
    <dbReference type="NCBI Taxonomy" id="285983"/>
    <lineage>
        <taxon>Bacteria</taxon>
        <taxon>Bacillati</taxon>
        <taxon>Bacillota</taxon>
        <taxon>Bacilli</taxon>
        <taxon>Bacillales</taxon>
        <taxon>Bacillaceae</taxon>
        <taxon>Mesobacillus</taxon>
    </lineage>
</organism>
<keyword evidence="3" id="KW-1185">Reference proteome</keyword>
<gene>
    <name evidence="2" type="ORF">UB32_01980</name>
</gene>
<dbReference type="InterPro" id="IPR021741">
    <property type="entry name" value="DUF3311"/>
</dbReference>
<evidence type="ECO:0008006" key="4">
    <source>
        <dbReference type="Google" id="ProtNLM"/>
    </source>
</evidence>
<keyword evidence="1" id="KW-0812">Transmembrane</keyword>
<name>A0A0D6ZDF8_9BACI</name>
<proteinExistence type="predicted"/>
<dbReference type="OrthoDB" id="3628949at2"/>
<dbReference type="EMBL" id="JXIQ01000015">
    <property type="protein sequence ID" value="KIY23582.1"/>
    <property type="molecule type" value="Genomic_DNA"/>
</dbReference>
<feature type="transmembrane region" description="Helical" evidence="1">
    <location>
        <begin position="9"/>
        <end position="29"/>
    </location>
</feature>
<dbReference type="RefSeq" id="WP_044390775.1">
    <property type="nucleotide sequence ID" value="NZ_JXIQ01000015.1"/>
</dbReference>